<dbReference type="eggNOG" id="KOG3513">
    <property type="taxonomic scope" value="Eukaryota"/>
</dbReference>
<dbReference type="CDD" id="cd00063">
    <property type="entry name" value="FN3"/>
    <property type="match status" value="1"/>
</dbReference>
<sequence length="147" mass="16497">MEKDSITVENLLPNTEYQFRVRSVEAAAIGEPSIPSDWVRTAPGAPSETVDNLKWRSLDSQTLLVEWQPIEQGKESSGDNLRYRVSWSEATVGKNATDEILSQDDDHFENQLDIIPNWELLGDGGSIDKRVTADQINSLLKNAWLGR</sequence>
<dbReference type="InterPro" id="IPR003961">
    <property type="entry name" value="FN3_dom"/>
</dbReference>
<evidence type="ECO:0000313" key="3">
    <source>
        <dbReference type="WBParaSite" id="Csp11.Scaffold629.g11177.t1"/>
    </source>
</evidence>
<dbReference type="AlphaFoldDB" id="A0A1I7TRZ2"/>
<protein>
    <submittedName>
        <fullName evidence="3">Fibronectin type-III domain-containing protein</fullName>
    </submittedName>
</protein>
<dbReference type="SUPFAM" id="SSF49265">
    <property type="entry name" value="Fibronectin type III"/>
    <property type="match status" value="1"/>
</dbReference>
<name>A0A1I7TRZ2_9PELO</name>
<accession>A0A1I7TRZ2</accession>
<keyword evidence="2" id="KW-1185">Reference proteome</keyword>
<dbReference type="InterPro" id="IPR036116">
    <property type="entry name" value="FN3_sf"/>
</dbReference>
<organism evidence="2 3">
    <name type="scientific">Caenorhabditis tropicalis</name>
    <dbReference type="NCBI Taxonomy" id="1561998"/>
    <lineage>
        <taxon>Eukaryota</taxon>
        <taxon>Metazoa</taxon>
        <taxon>Ecdysozoa</taxon>
        <taxon>Nematoda</taxon>
        <taxon>Chromadorea</taxon>
        <taxon>Rhabditida</taxon>
        <taxon>Rhabditina</taxon>
        <taxon>Rhabditomorpha</taxon>
        <taxon>Rhabditoidea</taxon>
        <taxon>Rhabditidae</taxon>
        <taxon>Peloderinae</taxon>
        <taxon>Caenorhabditis</taxon>
    </lineage>
</organism>
<reference evidence="3" key="1">
    <citation type="submission" date="2016-11" db="UniProtKB">
        <authorList>
            <consortium name="WormBaseParasite"/>
        </authorList>
    </citation>
    <scope>IDENTIFICATION</scope>
</reference>
<dbReference type="PROSITE" id="PS50853">
    <property type="entry name" value="FN3"/>
    <property type="match status" value="1"/>
</dbReference>
<dbReference type="STRING" id="1561998.A0A1I7TRZ2"/>
<dbReference type="InterPro" id="IPR013783">
    <property type="entry name" value="Ig-like_fold"/>
</dbReference>
<feature type="domain" description="Fibronectin type-III" evidence="1">
    <location>
        <begin position="1"/>
        <end position="44"/>
    </location>
</feature>
<dbReference type="Proteomes" id="UP000095282">
    <property type="component" value="Unplaced"/>
</dbReference>
<evidence type="ECO:0000259" key="1">
    <source>
        <dbReference type="PROSITE" id="PS50853"/>
    </source>
</evidence>
<proteinExistence type="predicted"/>
<evidence type="ECO:0000313" key="2">
    <source>
        <dbReference type="Proteomes" id="UP000095282"/>
    </source>
</evidence>
<dbReference type="Gene3D" id="2.60.40.10">
    <property type="entry name" value="Immunoglobulins"/>
    <property type="match status" value="2"/>
</dbReference>
<dbReference type="WBParaSite" id="Csp11.Scaffold629.g11177.t1">
    <property type="protein sequence ID" value="Csp11.Scaffold629.g11177.t1"/>
    <property type="gene ID" value="Csp11.Scaffold629.g11177"/>
</dbReference>